<dbReference type="EMBL" id="CP146609">
    <property type="protein sequence ID" value="WWX22058.1"/>
    <property type="molecule type" value="Genomic_DNA"/>
</dbReference>
<dbReference type="InterPro" id="IPR015424">
    <property type="entry name" value="PyrdxlP-dep_Trfase"/>
</dbReference>
<dbReference type="CDD" id="cd00616">
    <property type="entry name" value="AHBA_syn"/>
    <property type="match status" value="1"/>
</dbReference>
<proteinExistence type="inferred from homology"/>
<reference evidence="3 4" key="1">
    <citation type="submission" date="2024-03" db="EMBL/GenBank/DDBJ databases">
        <title>Phenotype and Genome Characterization of a Sulfate-Reducing Bacterium Pseudodesulfovibrio sp. strain 5S69, isolated from Petroleum Reservoir in Tatarstan (Russia).</title>
        <authorList>
            <person name="Bidzhieva S.K."/>
            <person name="Kadnikov V."/>
            <person name="Tourova T.P."/>
            <person name="Samigullina S.R."/>
            <person name="Sokolova D.S."/>
            <person name="Poltaraus A.B."/>
            <person name="Avtukh A.N."/>
            <person name="Tereshina V.M."/>
            <person name="Mardanov A.V."/>
            <person name="Nazina T.N."/>
        </authorList>
    </citation>
    <scope>NUCLEOTIDE SEQUENCE [LARGE SCALE GENOMIC DNA]</scope>
    <source>
        <strain evidence="3 4">5S69</strain>
    </source>
</reference>
<dbReference type="InterPro" id="IPR015422">
    <property type="entry name" value="PyrdxlP-dep_Trfase_small"/>
</dbReference>
<dbReference type="Proteomes" id="UP001385389">
    <property type="component" value="Chromosome"/>
</dbReference>
<name>A0ABZ2ITW6_9BACT</name>
<dbReference type="RefSeq" id="WP_338667739.1">
    <property type="nucleotide sequence ID" value="NZ_CP146609.1"/>
</dbReference>
<keyword evidence="3" id="KW-0032">Aminotransferase</keyword>
<dbReference type="EC" id="2.6.1.-" evidence="3"/>
<dbReference type="PANTHER" id="PTHR30244">
    <property type="entry name" value="TRANSAMINASE"/>
    <property type="match status" value="1"/>
</dbReference>
<keyword evidence="4" id="KW-1185">Reference proteome</keyword>
<dbReference type="PIRSF" id="PIRSF000390">
    <property type="entry name" value="PLP_StrS"/>
    <property type="match status" value="1"/>
</dbReference>
<evidence type="ECO:0000313" key="3">
    <source>
        <dbReference type="EMBL" id="WWX22058.1"/>
    </source>
</evidence>
<dbReference type="InterPro" id="IPR015421">
    <property type="entry name" value="PyrdxlP-dep_Trfase_major"/>
</dbReference>
<dbReference type="SUPFAM" id="SSF53383">
    <property type="entry name" value="PLP-dependent transferases"/>
    <property type="match status" value="1"/>
</dbReference>
<dbReference type="PANTHER" id="PTHR30244:SF34">
    <property type="entry name" value="DTDP-4-AMINO-4,6-DIDEOXYGALACTOSE TRANSAMINASE"/>
    <property type="match status" value="1"/>
</dbReference>
<dbReference type="GO" id="GO:0008483">
    <property type="term" value="F:transaminase activity"/>
    <property type="evidence" value="ECO:0007669"/>
    <property type="project" value="UniProtKB-KW"/>
</dbReference>
<evidence type="ECO:0000313" key="4">
    <source>
        <dbReference type="Proteomes" id="UP001385389"/>
    </source>
</evidence>
<sequence>MSSKFIKVATPQVGEEEIQAVVEAIKSGRYASGPRVEAFEEAFSKYVGTSYGVGVSTGTAALHIALEAFGIGKGDEVIVPPLTFFATVSAVLYLGAIPVFADIDEDNLCLSAESCRKVVTDKTKAIIPVHFAGAAARMDPIMELASEKGLIVIEDCAQAHGTMYNGRVVGSIGHAGAFSLFATKHITTGEGGIITTNDEEIAKICKMLRSHGMSDRDTHVRLAYNNRLNEIGAAMGLVQLTKLDDLNARRIANSEYILDEARKLPWANVPVAEGDMVHTYFWCPIMVKPDSGRTVEELKAHLDASGIGYRHRYVNPLYKQPVLKTLGLDYSDVFLPNAEKTVGQVLGLPNHPSLPEEDRERVVEVLKAF</sequence>
<organism evidence="3 4">
    <name type="scientific">Pseudodesulfovibrio methanolicus</name>
    <dbReference type="NCBI Taxonomy" id="3126690"/>
    <lineage>
        <taxon>Bacteria</taxon>
        <taxon>Pseudomonadati</taxon>
        <taxon>Thermodesulfobacteriota</taxon>
        <taxon>Desulfovibrionia</taxon>
        <taxon>Desulfovibrionales</taxon>
        <taxon>Desulfovibrionaceae</taxon>
    </lineage>
</organism>
<keyword evidence="2" id="KW-0663">Pyridoxal phosphate</keyword>
<keyword evidence="3" id="KW-0808">Transferase</keyword>
<dbReference type="Gene3D" id="3.40.640.10">
    <property type="entry name" value="Type I PLP-dependent aspartate aminotransferase-like (Major domain)"/>
    <property type="match status" value="1"/>
</dbReference>
<dbReference type="Gene3D" id="3.90.1150.10">
    <property type="entry name" value="Aspartate Aminotransferase, domain 1"/>
    <property type="match status" value="1"/>
</dbReference>
<dbReference type="Pfam" id="PF01041">
    <property type="entry name" value="DegT_DnrJ_EryC1"/>
    <property type="match status" value="1"/>
</dbReference>
<evidence type="ECO:0000256" key="1">
    <source>
        <dbReference type="ARBA" id="ARBA00037999"/>
    </source>
</evidence>
<gene>
    <name evidence="3" type="ORF">V8V93_16635</name>
</gene>
<evidence type="ECO:0000256" key="2">
    <source>
        <dbReference type="RuleBase" id="RU004508"/>
    </source>
</evidence>
<accession>A0ABZ2ITW6</accession>
<comment type="similarity">
    <text evidence="1 2">Belongs to the DegT/DnrJ/EryC1 family.</text>
</comment>
<dbReference type="InterPro" id="IPR000653">
    <property type="entry name" value="DegT/StrS_aminotransferase"/>
</dbReference>
<protein>
    <submittedName>
        <fullName evidence="3">DegT/DnrJ/EryC1/StrS family aminotransferase</fullName>
        <ecNumber evidence="3">2.6.1.-</ecNumber>
    </submittedName>
</protein>